<dbReference type="InParanoid" id="H3GSJ0"/>
<dbReference type="PANTHER" id="PTHR12452">
    <property type="entry name" value="42-9-9 PROTEIN-RELATED"/>
    <property type="match status" value="1"/>
</dbReference>
<sequence length="549" mass="61633">MASPRYGRDRLRPHRRGAPGGKRINLWYLMAGGFLVLYLLFLVRWRFGHVSDLEGSSPTEQLSNLRKASNPVHVQSDDALDVEIAAQMEEQRKSVERARQIPIKVVLSTTVPPTDAPVATTAAAVATDSPRQLEKMAAGEELEGRVPGMPVHPEEETQIQVTEAAAAPEPEVAIANAVPVQIKEAAAAPELEVAVPNAVPVQVKEVAATPEAVVTNAVPQQVVPAEVAATNAVPVEVKVVAAAPEVAVTNVVPVQVAPGVVPSATRQQEVSGYHETMRFLENYQHNPDESLFLFFMCSDEQFKANDWSQECVQGKKHVYDVFSKSPGRNRLVTVFAGSEKYWKHQNDFYNDADLRVKGLPCLMQWEGRNGRTSGMLVQRSLYDEPFLRYLFRNTDQPDVLFPADDLKNKQIITVNGYDAYVDAMVRYEHEENPVPTFLMMVSGRFRNNNRPWCPYCRYSELPLEYAFYHYAPKNARMIRVEVADSYSEWKKRNDFTRDENLQLKIVPLMFAIEQAPAGSPNGTKSINFTPHKIRYDELAPLRQFFTSFA</sequence>
<name>H3GSJ0_PHYRM</name>
<evidence type="ECO:0000256" key="2">
    <source>
        <dbReference type="SAM" id="Phobius"/>
    </source>
</evidence>
<protein>
    <recommendedName>
        <fullName evidence="3">Thioredoxin domain-containing protein</fullName>
    </recommendedName>
</protein>
<reference evidence="5" key="1">
    <citation type="journal article" date="2006" name="Science">
        <title>Phytophthora genome sequences uncover evolutionary origins and mechanisms of pathogenesis.</title>
        <authorList>
            <person name="Tyler B.M."/>
            <person name="Tripathy S."/>
            <person name="Zhang X."/>
            <person name="Dehal P."/>
            <person name="Jiang R.H."/>
            <person name="Aerts A."/>
            <person name="Arredondo F.D."/>
            <person name="Baxter L."/>
            <person name="Bensasson D."/>
            <person name="Beynon J.L."/>
            <person name="Chapman J."/>
            <person name="Damasceno C.M."/>
            <person name="Dorrance A.E."/>
            <person name="Dou D."/>
            <person name="Dickerman A.W."/>
            <person name="Dubchak I.L."/>
            <person name="Garbelotto M."/>
            <person name="Gijzen M."/>
            <person name="Gordon S.G."/>
            <person name="Govers F."/>
            <person name="Grunwald N.J."/>
            <person name="Huang W."/>
            <person name="Ivors K.L."/>
            <person name="Jones R.W."/>
            <person name="Kamoun S."/>
            <person name="Krampis K."/>
            <person name="Lamour K.H."/>
            <person name="Lee M.K."/>
            <person name="McDonald W.H."/>
            <person name="Medina M."/>
            <person name="Meijer H.J."/>
            <person name="Nordberg E.K."/>
            <person name="Maclean D.J."/>
            <person name="Ospina-Giraldo M.D."/>
            <person name="Morris P.F."/>
            <person name="Phuntumart V."/>
            <person name="Putnam N.H."/>
            <person name="Rash S."/>
            <person name="Rose J.K."/>
            <person name="Sakihama Y."/>
            <person name="Salamov A.A."/>
            <person name="Savidor A."/>
            <person name="Scheuring C.F."/>
            <person name="Smith B.M."/>
            <person name="Sobral B.W."/>
            <person name="Terry A."/>
            <person name="Torto-Alalibo T.A."/>
            <person name="Win J."/>
            <person name="Xu Z."/>
            <person name="Zhang H."/>
            <person name="Grigoriev I.V."/>
            <person name="Rokhsar D.S."/>
            <person name="Boore J.L."/>
        </authorList>
    </citation>
    <scope>NUCLEOTIDE SEQUENCE [LARGE SCALE GENOMIC DNA]</scope>
    <source>
        <strain evidence="5">Pr102</strain>
    </source>
</reference>
<dbReference type="GO" id="GO:0005829">
    <property type="term" value="C:cytosol"/>
    <property type="evidence" value="ECO:0000318"/>
    <property type="project" value="GO_Central"/>
</dbReference>
<dbReference type="EnsemblProtists" id="Phyra79975">
    <property type="protein sequence ID" value="Phyra79975"/>
    <property type="gene ID" value="Phyra79975"/>
</dbReference>
<dbReference type="Proteomes" id="UP000005238">
    <property type="component" value="Unassembled WGS sequence"/>
</dbReference>
<dbReference type="PANTHER" id="PTHR12452:SF0">
    <property type="entry name" value="THIOREDOXIN DOMAIN-CONTAINING PROTEIN 17"/>
    <property type="match status" value="1"/>
</dbReference>
<evidence type="ECO:0000259" key="3">
    <source>
        <dbReference type="Pfam" id="PF06110"/>
    </source>
</evidence>
<dbReference type="Gene3D" id="3.40.30.10">
    <property type="entry name" value="Glutaredoxin"/>
    <property type="match status" value="2"/>
</dbReference>
<accession>H3GSJ0</accession>
<dbReference type="GO" id="GO:0047134">
    <property type="term" value="F:protein-disulfide reductase [NAD(P)H] activity"/>
    <property type="evidence" value="ECO:0000318"/>
    <property type="project" value="GO_Central"/>
</dbReference>
<reference evidence="4" key="2">
    <citation type="submission" date="2015-06" db="UniProtKB">
        <authorList>
            <consortium name="EnsemblProtists"/>
        </authorList>
    </citation>
    <scope>IDENTIFICATION</scope>
    <source>
        <strain evidence="4">Pr102</strain>
    </source>
</reference>
<dbReference type="AlphaFoldDB" id="H3GSJ0"/>
<dbReference type="InterPro" id="IPR010357">
    <property type="entry name" value="TXNDC17_dom"/>
</dbReference>
<keyword evidence="2" id="KW-1133">Transmembrane helix</keyword>
<dbReference type="EMBL" id="DS566041">
    <property type="status" value="NOT_ANNOTATED_CDS"/>
    <property type="molecule type" value="Genomic_DNA"/>
</dbReference>
<organism evidence="4 5">
    <name type="scientific">Phytophthora ramorum</name>
    <name type="common">Sudden oak death agent</name>
    <dbReference type="NCBI Taxonomy" id="164328"/>
    <lineage>
        <taxon>Eukaryota</taxon>
        <taxon>Sar</taxon>
        <taxon>Stramenopiles</taxon>
        <taxon>Oomycota</taxon>
        <taxon>Peronosporomycetes</taxon>
        <taxon>Peronosporales</taxon>
        <taxon>Peronosporaceae</taxon>
        <taxon>Phytophthora</taxon>
    </lineage>
</organism>
<dbReference type="Pfam" id="PF06110">
    <property type="entry name" value="TXD17-like_Trx"/>
    <property type="match status" value="2"/>
</dbReference>
<keyword evidence="5" id="KW-1185">Reference proteome</keyword>
<dbReference type="VEuPathDB" id="FungiDB:KRP23_1313"/>
<dbReference type="OMA" id="NARMIRV"/>
<dbReference type="FunFam" id="3.40.30.10:FF:000268">
    <property type="entry name" value="Thioredoxin domain-containing protein 17"/>
    <property type="match status" value="2"/>
</dbReference>
<proteinExistence type="inferred from homology"/>
<feature type="domain" description="Thioredoxin" evidence="3">
    <location>
        <begin position="270"/>
        <end position="371"/>
    </location>
</feature>
<dbReference type="VEuPathDB" id="FungiDB:KRP22_1315"/>
<feature type="domain" description="Thioredoxin" evidence="3">
    <location>
        <begin position="414"/>
        <end position="511"/>
    </location>
</feature>
<dbReference type="eggNOG" id="ENOG502RXE5">
    <property type="taxonomic scope" value="Eukaryota"/>
</dbReference>
<evidence type="ECO:0000256" key="1">
    <source>
        <dbReference type="ARBA" id="ARBA00008987"/>
    </source>
</evidence>
<evidence type="ECO:0000313" key="5">
    <source>
        <dbReference type="Proteomes" id="UP000005238"/>
    </source>
</evidence>
<comment type="similarity">
    <text evidence="1">Belongs to the thioredoxin family.</text>
</comment>
<dbReference type="HOGENOM" id="CLU_034429_0_0_1"/>
<keyword evidence="2" id="KW-0472">Membrane</keyword>
<feature type="transmembrane region" description="Helical" evidence="2">
    <location>
        <begin position="26"/>
        <end position="47"/>
    </location>
</feature>
<dbReference type="InterPro" id="IPR045108">
    <property type="entry name" value="TXNDC17-like"/>
</dbReference>
<evidence type="ECO:0000313" key="4">
    <source>
        <dbReference type="EnsemblProtists" id="Phyra79975"/>
    </source>
</evidence>
<keyword evidence="2" id="KW-0812">Transmembrane</keyword>